<evidence type="ECO:0000313" key="7">
    <source>
        <dbReference type="Proteomes" id="UP000515153"/>
    </source>
</evidence>
<dbReference type="InterPro" id="IPR015943">
    <property type="entry name" value="WD40/YVTN_repeat-like_dom_sf"/>
</dbReference>
<evidence type="ECO:0000313" key="8">
    <source>
        <dbReference type="RefSeq" id="XP_030977489.1"/>
    </source>
</evidence>
<evidence type="ECO:0000256" key="5">
    <source>
        <dbReference type="PROSITE-ProRule" id="PRU00221"/>
    </source>
</evidence>
<gene>
    <name evidence="8" type="ORF">PgNI_09748</name>
</gene>
<organism evidence="7 8">
    <name type="scientific">Pyricularia grisea</name>
    <name type="common">Crabgrass-specific blast fungus</name>
    <name type="synonym">Magnaporthe grisea</name>
    <dbReference type="NCBI Taxonomy" id="148305"/>
    <lineage>
        <taxon>Eukaryota</taxon>
        <taxon>Fungi</taxon>
        <taxon>Dikarya</taxon>
        <taxon>Ascomycota</taxon>
        <taxon>Pezizomycotina</taxon>
        <taxon>Sordariomycetes</taxon>
        <taxon>Sordariomycetidae</taxon>
        <taxon>Magnaporthales</taxon>
        <taxon>Pyriculariaceae</taxon>
        <taxon>Pyricularia</taxon>
    </lineage>
</organism>
<comment type="subcellular location">
    <subcellularLocation>
        <location evidence="1">Nucleus</location>
    </subcellularLocation>
</comment>
<feature type="compositionally biased region" description="Polar residues" evidence="6">
    <location>
        <begin position="289"/>
        <end position="300"/>
    </location>
</feature>
<dbReference type="InterPro" id="IPR006594">
    <property type="entry name" value="LisH"/>
</dbReference>
<feature type="compositionally biased region" description="Low complexity" evidence="6">
    <location>
        <begin position="108"/>
        <end position="137"/>
    </location>
</feature>
<sequence length="675" mass="72788">MKEFLDSDRLNFLVWRYLLEGNYRETAAKFQKEWRVKEPHRQFDFAPHVQNHALVSIVNRGLVYCALEREFAESQVPQNASGEPREAPHGVFGPLIVQPPAPLKVQKTTTSAPDAAAEAGGTAKAPPVAANANVADNTDADADADADADGDADLDAEGDVDPDADATGEEDDILPTVEGENNRKRQLQAANGSPMKRARLGNGYENGLETGPTPMEIDEADSGNNNHAYPSPLEVDQIATPPPRTFGPEQGTQVDKVDELTPETIFLSTSPEDASTNAGSGAVPPATPPTENTPSRSQPNPILLHCEWSPIDPSVLAAAGTDALARIWTVSRPTQSGLAPGHVADHVSSVFGNLTEDDAAPDAVITAMAWNWDGSALALATDSGNKARISIWAADGTHLQRFDVAEPPIIKLKWHPNNTCVLAVAPDTEGTLVTVFETQVSHTVSYSLPSHDLDANPLDAAWISDTEFLLCGGRLLESFKYTETEITPARKFPTRESDIFTQAQFDWRSKLVATASETGVIDLWDESGQRRSIPAHSGPITSLSWQPLQGNPLDEERLLASGGEDGIISVWNARVPENKPKWSMTMEPPIVALSFTPDGAFIAGATTDRILIWKVGEYSIPRASWSRTSHPGWSNSKPVNGSPASIEDTHCLCWDASGQKLAYGTNSLIAVINFR</sequence>
<dbReference type="InterPro" id="IPR045183">
    <property type="entry name" value="Ebi-like"/>
</dbReference>
<dbReference type="Gene3D" id="1.20.960.30">
    <property type="match status" value="1"/>
</dbReference>
<evidence type="ECO:0000256" key="6">
    <source>
        <dbReference type="SAM" id="MobiDB-lite"/>
    </source>
</evidence>
<dbReference type="GeneID" id="41964638"/>
<keyword evidence="3" id="KW-0677">Repeat</keyword>
<dbReference type="GO" id="GO:0034967">
    <property type="term" value="C:Set3 complex"/>
    <property type="evidence" value="ECO:0007669"/>
    <property type="project" value="TreeGrafter"/>
</dbReference>
<dbReference type="SMART" id="SM00320">
    <property type="entry name" value="WD40"/>
    <property type="match status" value="6"/>
</dbReference>
<dbReference type="Proteomes" id="UP000515153">
    <property type="component" value="Unplaced"/>
</dbReference>
<keyword evidence="7" id="KW-1185">Reference proteome</keyword>
<accession>A0A6P8ARI4</accession>
<feature type="compositionally biased region" description="Polar residues" evidence="6">
    <location>
        <begin position="268"/>
        <end position="279"/>
    </location>
</feature>
<dbReference type="InterPro" id="IPR036322">
    <property type="entry name" value="WD40_repeat_dom_sf"/>
</dbReference>
<protein>
    <recommendedName>
        <fullName evidence="9">LisH domain-containing protein</fullName>
    </recommendedName>
</protein>
<dbReference type="GO" id="GO:0006357">
    <property type="term" value="P:regulation of transcription by RNA polymerase II"/>
    <property type="evidence" value="ECO:0007669"/>
    <property type="project" value="TreeGrafter"/>
</dbReference>
<evidence type="ECO:0000256" key="4">
    <source>
        <dbReference type="ARBA" id="ARBA00023242"/>
    </source>
</evidence>
<dbReference type="OrthoDB" id="1367865at2759"/>
<evidence type="ECO:0008006" key="9">
    <source>
        <dbReference type="Google" id="ProtNLM"/>
    </source>
</evidence>
<keyword evidence="4" id="KW-0539">Nucleus</keyword>
<dbReference type="SMART" id="SM00667">
    <property type="entry name" value="LisH"/>
    <property type="match status" value="1"/>
</dbReference>
<proteinExistence type="predicted"/>
<dbReference type="GO" id="GO:0003714">
    <property type="term" value="F:transcription corepressor activity"/>
    <property type="evidence" value="ECO:0007669"/>
    <property type="project" value="InterPro"/>
</dbReference>
<feature type="repeat" description="WD" evidence="5">
    <location>
        <begin position="533"/>
        <end position="572"/>
    </location>
</feature>
<dbReference type="AlphaFoldDB" id="A0A6P8ARI4"/>
<dbReference type="KEGG" id="pgri:PgNI_09748"/>
<dbReference type="PROSITE" id="PS50294">
    <property type="entry name" value="WD_REPEATS_REGION"/>
    <property type="match status" value="1"/>
</dbReference>
<feature type="compositionally biased region" description="Acidic residues" evidence="6">
    <location>
        <begin position="138"/>
        <end position="173"/>
    </location>
</feature>
<evidence type="ECO:0000256" key="2">
    <source>
        <dbReference type="ARBA" id="ARBA00022574"/>
    </source>
</evidence>
<dbReference type="PANTHER" id="PTHR22846:SF2">
    <property type="entry name" value="F-BOX-LIKE_WD REPEAT-CONTAINING PROTEIN EBI"/>
    <property type="match status" value="1"/>
</dbReference>
<dbReference type="PROSITE" id="PS50896">
    <property type="entry name" value="LISH"/>
    <property type="match status" value="1"/>
</dbReference>
<reference evidence="8" key="2">
    <citation type="submission" date="2019-10" db="EMBL/GenBank/DDBJ databases">
        <authorList>
            <consortium name="NCBI Genome Project"/>
        </authorList>
    </citation>
    <scope>NUCLEOTIDE SEQUENCE</scope>
    <source>
        <strain evidence="8">NI907</strain>
    </source>
</reference>
<dbReference type="Gene3D" id="2.130.10.10">
    <property type="entry name" value="YVTN repeat-like/Quinoprotein amine dehydrogenase"/>
    <property type="match status" value="1"/>
</dbReference>
<dbReference type="SUPFAM" id="SSF50978">
    <property type="entry name" value="WD40 repeat-like"/>
    <property type="match status" value="1"/>
</dbReference>
<evidence type="ECO:0000256" key="3">
    <source>
        <dbReference type="ARBA" id="ARBA00022737"/>
    </source>
</evidence>
<name>A0A6P8ARI4_PYRGI</name>
<evidence type="ECO:0000256" key="1">
    <source>
        <dbReference type="ARBA" id="ARBA00004123"/>
    </source>
</evidence>
<feature type="region of interest" description="Disordered" evidence="6">
    <location>
        <begin position="268"/>
        <end position="300"/>
    </location>
</feature>
<dbReference type="PROSITE" id="PS50082">
    <property type="entry name" value="WD_REPEATS_2"/>
    <property type="match status" value="1"/>
</dbReference>
<reference evidence="8" key="1">
    <citation type="journal article" date="2019" name="Mol. Biol. Evol.">
        <title>Blast fungal genomes show frequent chromosomal changes, gene gains and losses, and effector gene turnover.</title>
        <authorList>
            <person name="Gomez Luciano L.B."/>
            <person name="Jason Tsai I."/>
            <person name="Chuma I."/>
            <person name="Tosa Y."/>
            <person name="Chen Y.H."/>
            <person name="Li J.Y."/>
            <person name="Li M.Y."/>
            <person name="Jade Lu M.Y."/>
            <person name="Nakayashiki H."/>
            <person name="Li W.H."/>
        </authorList>
    </citation>
    <scope>NUCLEOTIDE SEQUENCE</scope>
    <source>
        <strain evidence="8">NI907</strain>
    </source>
</reference>
<dbReference type="Pfam" id="PF08513">
    <property type="entry name" value="LisH"/>
    <property type="match status" value="1"/>
</dbReference>
<reference evidence="8" key="3">
    <citation type="submission" date="2025-08" db="UniProtKB">
        <authorList>
            <consortium name="RefSeq"/>
        </authorList>
    </citation>
    <scope>IDENTIFICATION</scope>
    <source>
        <strain evidence="8">NI907</strain>
    </source>
</reference>
<dbReference type="Pfam" id="PF00400">
    <property type="entry name" value="WD40"/>
    <property type="match status" value="1"/>
</dbReference>
<keyword evidence="2 5" id="KW-0853">WD repeat</keyword>
<feature type="region of interest" description="Disordered" evidence="6">
    <location>
        <begin position="104"/>
        <end position="253"/>
    </location>
</feature>
<dbReference type="RefSeq" id="XP_030977489.1">
    <property type="nucleotide sequence ID" value="XM_031129730.1"/>
</dbReference>
<dbReference type="PANTHER" id="PTHR22846">
    <property type="entry name" value="WD40 REPEAT PROTEIN"/>
    <property type="match status" value="1"/>
</dbReference>
<dbReference type="InterPro" id="IPR001680">
    <property type="entry name" value="WD40_rpt"/>
</dbReference>